<dbReference type="Proteomes" id="UP000320055">
    <property type="component" value="Unassembled WGS sequence"/>
</dbReference>
<gene>
    <name evidence="2" type="ORF">H1P_5150003</name>
</gene>
<evidence type="ECO:0000313" key="3">
    <source>
        <dbReference type="Proteomes" id="UP000320055"/>
    </source>
</evidence>
<name>A0A563VZT6_9CYAN</name>
<evidence type="ECO:0000313" key="2">
    <source>
        <dbReference type="EMBL" id="VEP16951.1"/>
    </source>
</evidence>
<dbReference type="Pfam" id="PF13546">
    <property type="entry name" value="DDE_5"/>
    <property type="match status" value="1"/>
</dbReference>
<dbReference type="PANTHER" id="PTHR33627:SF1">
    <property type="entry name" value="TRANSPOSASE"/>
    <property type="match status" value="1"/>
</dbReference>
<accession>A0A563VZT6</accession>
<dbReference type="InterPro" id="IPR038721">
    <property type="entry name" value="IS701-like_DDE_dom"/>
</dbReference>
<dbReference type="EMBL" id="CAACVJ010000463">
    <property type="protein sequence ID" value="VEP16951.1"/>
    <property type="molecule type" value="Genomic_DNA"/>
</dbReference>
<dbReference type="PANTHER" id="PTHR33627">
    <property type="entry name" value="TRANSPOSASE"/>
    <property type="match status" value="1"/>
</dbReference>
<keyword evidence="3" id="KW-1185">Reference proteome</keyword>
<dbReference type="InterPro" id="IPR012337">
    <property type="entry name" value="RNaseH-like_sf"/>
</dbReference>
<protein>
    <submittedName>
        <fullName evidence="2">Transposase</fullName>
    </submittedName>
</protein>
<sequence>MYQHADFLPKGKEEQNFIKKPDIALKLINKTLQRKYRPGIVLIDGGYGNNSTFLNELEKLNLKYIGGLAKNRLATVINQQTGKKDSPKRLDEIILSLSKEDFKAVTLELDKPKTVWVAIIQAETNGLEGRRNIAIVMNANSVSEATEIDYLITNSQGDKVTEEWIVKTFSDRNYIEKFYREAKGWLGLKEYQMRKKESLIRHFILVFNAYTFMRTRILRSPQNREMSVIYQQLMGGLRKRYAHKPLTTFSDTLEAFLTGISYRFFGWLQQNREIFAAHKAERGFVWG</sequence>
<proteinExistence type="predicted"/>
<dbReference type="SUPFAM" id="SSF53098">
    <property type="entry name" value="Ribonuclease H-like"/>
    <property type="match status" value="1"/>
</dbReference>
<feature type="domain" description="Transposase IS701-like DDE" evidence="1">
    <location>
        <begin position="14"/>
        <end position="75"/>
    </location>
</feature>
<dbReference type="AlphaFoldDB" id="A0A563VZT6"/>
<evidence type="ECO:0000259" key="1">
    <source>
        <dbReference type="Pfam" id="PF13546"/>
    </source>
</evidence>
<reference evidence="2 3" key="1">
    <citation type="submission" date="2019-01" db="EMBL/GenBank/DDBJ databases">
        <authorList>
            <person name="Brito A."/>
        </authorList>
    </citation>
    <scope>NUCLEOTIDE SEQUENCE [LARGE SCALE GENOMIC DNA]</scope>
    <source>
        <strain evidence="2">1</strain>
    </source>
</reference>
<organism evidence="2 3">
    <name type="scientific">Hyella patelloides LEGE 07179</name>
    <dbReference type="NCBI Taxonomy" id="945734"/>
    <lineage>
        <taxon>Bacteria</taxon>
        <taxon>Bacillati</taxon>
        <taxon>Cyanobacteriota</taxon>
        <taxon>Cyanophyceae</taxon>
        <taxon>Pleurocapsales</taxon>
        <taxon>Hyellaceae</taxon>
        <taxon>Hyella</taxon>
    </lineage>
</organism>
<dbReference type="InterPro" id="IPR039365">
    <property type="entry name" value="IS701-like"/>
</dbReference>